<dbReference type="Proteomes" id="UP000244005">
    <property type="component" value="Unassembled WGS sequence"/>
</dbReference>
<sequence>MNKHADSNSLRLQKLGLLTQLLLRWLSRSEIESTHCHSRNGFDELTRSCSSEDARISFQVSPSSKSSLLLVTIME</sequence>
<organism evidence="1 2">
    <name type="scientific">Marchantia polymorpha</name>
    <name type="common">Common liverwort</name>
    <name type="synonym">Marchantia aquatica</name>
    <dbReference type="NCBI Taxonomy" id="3197"/>
    <lineage>
        <taxon>Eukaryota</taxon>
        <taxon>Viridiplantae</taxon>
        <taxon>Streptophyta</taxon>
        <taxon>Embryophyta</taxon>
        <taxon>Marchantiophyta</taxon>
        <taxon>Marchantiopsida</taxon>
        <taxon>Marchantiidae</taxon>
        <taxon>Marchantiales</taxon>
        <taxon>Marchantiaceae</taxon>
        <taxon>Marchantia</taxon>
    </lineage>
</organism>
<keyword evidence="2" id="KW-1185">Reference proteome</keyword>
<accession>A0A2R6X061</accession>
<name>A0A2R6X061_MARPO</name>
<dbReference type="EMBL" id="KZ772717">
    <property type="protein sequence ID" value="PTQ39490.1"/>
    <property type="molecule type" value="Genomic_DNA"/>
</dbReference>
<dbReference type="Gramene" id="Mp6g19290.1">
    <property type="protein sequence ID" value="Mp6g19290.1.cds1"/>
    <property type="gene ID" value="Mp6g19290"/>
</dbReference>
<gene>
    <name evidence="1" type="ORF">MARPO_0045s0134</name>
</gene>
<evidence type="ECO:0000313" key="2">
    <source>
        <dbReference type="Proteomes" id="UP000244005"/>
    </source>
</evidence>
<evidence type="ECO:0000313" key="1">
    <source>
        <dbReference type="EMBL" id="PTQ39490.1"/>
    </source>
</evidence>
<dbReference type="AlphaFoldDB" id="A0A2R6X061"/>
<reference evidence="2" key="1">
    <citation type="journal article" date="2017" name="Cell">
        <title>Insights into land plant evolution garnered from the Marchantia polymorpha genome.</title>
        <authorList>
            <person name="Bowman J.L."/>
            <person name="Kohchi T."/>
            <person name="Yamato K.T."/>
            <person name="Jenkins J."/>
            <person name="Shu S."/>
            <person name="Ishizaki K."/>
            <person name="Yamaoka S."/>
            <person name="Nishihama R."/>
            <person name="Nakamura Y."/>
            <person name="Berger F."/>
            <person name="Adam C."/>
            <person name="Aki S.S."/>
            <person name="Althoff F."/>
            <person name="Araki T."/>
            <person name="Arteaga-Vazquez M.A."/>
            <person name="Balasubrmanian S."/>
            <person name="Barry K."/>
            <person name="Bauer D."/>
            <person name="Boehm C.R."/>
            <person name="Briginshaw L."/>
            <person name="Caballero-Perez J."/>
            <person name="Catarino B."/>
            <person name="Chen F."/>
            <person name="Chiyoda S."/>
            <person name="Chovatia M."/>
            <person name="Davies K.M."/>
            <person name="Delmans M."/>
            <person name="Demura T."/>
            <person name="Dierschke T."/>
            <person name="Dolan L."/>
            <person name="Dorantes-Acosta A.E."/>
            <person name="Eklund D.M."/>
            <person name="Florent S.N."/>
            <person name="Flores-Sandoval E."/>
            <person name="Fujiyama A."/>
            <person name="Fukuzawa H."/>
            <person name="Galik B."/>
            <person name="Grimanelli D."/>
            <person name="Grimwood J."/>
            <person name="Grossniklaus U."/>
            <person name="Hamada T."/>
            <person name="Haseloff J."/>
            <person name="Hetherington A.J."/>
            <person name="Higo A."/>
            <person name="Hirakawa Y."/>
            <person name="Hundley H.N."/>
            <person name="Ikeda Y."/>
            <person name="Inoue K."/>
            <person name="Inoue S.I."/>
            <person name="Ishida S."/>
            <person name="Jia Q."/>
            <person name="Kakita M."/>
            <person name="Kanazawa T."/>
            <person name="Kawai Y."/>
            <person name="Kawashima T."/>
            <person name="Kennedy M."/>
            <person name="Kinose K."/>
            <person name="Kinoshita T."/>
            <person name="Kohara Y."/>
            <person name="Koide E."/>
            <person name="Komatsu K."/>
            <person name="Kopischke S."/>
            <person name="Kubo M."/>
            <person name="Kyozuka J."/>
            <person name="Lagercrantz U."/>
            <person name="Lin S.S."/>
            <person name="Lindquist E."/>
            <person name="Lipzen A.M."/>
            <person name="Lu C.W."/>
            <person name="De Luna E."/>
            <person name="Martienssen R.A."/>
            <person name="Minamino N."/>
            <person name="Mizutani M."/>
            <person name="Mizutani M."/>
            <person name="Mochizuki N."/>
            <person name="Monte I."/>
            <person name="Mosher R."/>
            <person name="Nagasaki H."/>
            <person name="Nakagami H."/>
            <person name="Naramoto S."/>
            <person name="Nishitani K."/>
            <person name="Ohtani M."/>
            <person name="Okamoto T."/>
            <person name="Okumura M."/>
            <person name="Phillips J."/>
            <person name="Pollak B."/>
            <person name="Reinders A."/>
            <person name="Rovekamp M."/>
            <person name="Sano R."/>
            <person name="Sawa S."/>
            <person name="Schmid M.W."/>
            <person name="Shirakawa M."/>
            <person name="Solano R."/>
            <person name="Spunde A."/>
            <person name="Suetsugu N."/>
            <person name="Sugano S."/>
            <person name="Sugiyama A."/>
            <person name="Sun R."/>
            <person name="Suzuki Y."/>
            <person name="Takenaka M."/>
            <person name="Takezawa D."/>
            <person name="Tomogane H."/>
            <person name="Tsuzuki M."/>
            <person name="Ueda T."/>
            <person name="Umeda M."/>
            <person name="Ward J.M."/>
            <person name="Watanabe Y."/>
            <person name="Yazaki K."/>
            <person name="Yokoyama R."/>
            <person name="Yoshitake Y."/>
            <person name="Yotsui I."/>
            <person name="Zachgo S."/>
            <person name="Schmutz J."/>
        </authorList>
    </citation>
    <scope>NUCLEOTIDE SEQUENCE [LARGE SCALE GENOMIC DNA]</scope>
    <source>
        <strain evidence="2">Tak-1</strain>
    </source>
</reference>
<proteinExistence type="predicted"/>
<protein>
    <submittedName>
        <fullName evidence="1">Uncharacterized protein</fullName>
    </submittedName>
</protein>